<feature type="region of interest" description="Disordered" evidence="1">
    <location>
        <begin position="488"/>
        <end position="511"/>
    </location>
</feature>
<evidence type="ECO:0000313" key="2">
    <source>
        <dbReference type="EMBL" id="KAJ7030982.1"/>
    </source>
</evidence>
<feature type="compositionally biased region" description="Low complexity" evidence="1">
    <location>
        <begin position="446"/>
        <end position="466"/>
    </location>
</feature>
<evidence type="ECO:0000256" key="1">
    <source>
        <dbReference type="SAM" id="MobiDB-lite"/>
    </source>
</evidence>
<sequence length="511" mass="53978">MSDPTMCRGRDPSGDQCICLRADETYIEEGTSRVLCHSCGHIESAHPEVKPKLKSFIRSYQDAGKVSAASSGSLKASPEEAAAETSAGLRPKKKRPSETDIAPSAKKSKGKEKKEDKASDFKIGKAVLIVSGLNSGGELRNSKVPDKKEMTAMRGAGLVVLSTPQNPLILNSAWSAKKVNLKIKELFPKPMAFLERQPYPGKPTDSPDLKAQLFVGLTRQSKTLDVAGEDHPTGADLVDNCREAGRAAPDRILFLASKVKIPQKRWDWVDAAPAESDSEDLGSDLDAVLSEDIIMTPRKPAPKKIKIKTEPGLGNEDSDMRKAAKMRIQTRLSTGALEYLGVPVSSDPAEEPQAGPSKSRVVVISDDEDDAETPPPAESLSAIATAPSPLFVPPPPDSSSFFQVDDSTYHYSPSPPPVFTSYSTGSSAFIPPSTLSAPTASTVAGPSNTAFASASTSAPPYSAASALPPPNWHGPAVALPAAASSSAAPAAPRFGVMGKGRKNKDPWAKSS</sequence>
<feature type="region of interest" description="Disordered" evidence="1">
    <location>
        <begin position="67"/>
        <end position="117"/>
    </location>
</feature>
<accession>A0AAD6WZH1</accession>
<proteinExistence type="predicted"/>
<dbReference type="AlphaFoldDB" id="A0AAD6WZH1"/>
<comment type="caution">
    <text evidence="2">The sequence shown here is derived from an EMBL/GenBank/DDBJ whole genome shotgun (WGS) entry which is preliminary data.</text>
</comment>
<feature type="region of interest" description="Disordered" evidence="1">
    <location>
        <begin position="438"/>
        <end position="467"/>
    </location>
</feature>
<reference evidence="2" key="1">
    <citation type="submission" date="2023-03" db="EMBL/GenBank/DDBJ databases">
        <title>Massive genome expansion in bonnet fungi (Mycena s.s.) driven by repeated elements and novel gene families across ecological guilds.</title>
        <authorList>
            <consortium name="Lawrence Berkeley National Laboratory"/>
            <person name="Harder C.B."/>
            <person name="Miyauchi S."/>
            <person name="Viragh M."/>
            <person name="Kuo A."/>
            <person name="Thoen E."/>
            <person name="Andreopoulos B."/>
            <person name="Lu D."/>
            <person name="Skrede I."/>
            <person name="Drula E."/>
            <person name="Henrissat B."/>
            <person name="Morin E."/>
            <person name="Kohler A."/>
            <person name="Barry K."/>
            <person name="LaButti K."/>
            <person name="Morin E."/>
            <person name="Salamov A."/>
            <person name="Lipzen A."/>
            <person name="Mereny Z."/>
            <person name="Hegedus B."/>
            <person name="Baldrian P."/>
            <person name="Stursova M."/>
            <person name="Weitz H."/>
            <person name="Taylor A."/>
            <person name="Grigoriev I.V."/>
            <person name="Nagy L.G."/>
            <person name="Martin F."/>
            <person name="Kauserud H."/>
        </authorList>
    </citation>
    <scope>NUCLEOTIDE SEQUENCE</scope>
    <source>
        <strain evidence="2">CBHHK200</strain>
    </source>
</reference>
<keyword evidence="3" id="KW-1185">Reference proteome</keyword>
<dbReference type="EMBL" id="JARJCM010000085">
    <property type="protein sequence ID" value="KAJ7030982.1"/>
    <property type="molecule type" value="Genomic_DNA"/>
</dbReference>
<protein>
    <submittedName>
        <fullName evidence="2">Uncharacterized protein</fullName>
    </submittedName>
</protein>
<name>A0AAD6WZH1_9AGAR</name>
<evidence type="ECO:0000313" key="3">
    <source>
        <dbReference type="Proteomes" id="UP001218188"/>
    </source>
</evidence>
<gene>
    <name evidence="2" type="ORF">C8F04DRAFT_1364794</name>
</gene>
<organism evidence="2 3">
    <name type="scientific">Mycena alexandri</name>
    <dbReference type="NCBI Taxonomy" id="1745969"/>
    <lineage>
        <taxon>Eukaryota</taxon>
        <taxon>Fungi</taxon>
        <taxon>Dikarya</taxon>
        <taxon>Basidiomycota</taxon>
        <taxon>Agaricomycotina</taxon>
        <taxon>Agaricomycetes</taxon>
        <taxon>Agaricomycetidae</taxon>
        <taxon>Agaricales</taxon>
        <taxon>Marasmiineae</taxon>
        <taxon>Mycenaceae</taxon>
        <taxon>Mycena</taxon>
    </lineage>
</organism>
<dbReference type="Proteomes" id="UP001218188">
    <property type="component" value="Unassembled WGS sequence"/>
</dbReference>